<proteinExistence type="predicted"/>
<accession>A0A6M7UCC6</accession>
<dbReference type="KEGG" id="merd:EB233_07675"/>
<evidence type="ECO:0000313" key="1">
    <source>
        <dbReference type="EMBL" id="QKC75439.1"/>
    </source>
</evidence>
<reference evidence="1 2" key="1">
    <citation type="submission" date="2018-10" db="EMBL/GenBank/DDBJ databases">
        <authorList>
            <person name="Perry B.J."/>
            <person name="Sullivan J.T."/>
            <person name="Murphy R.J.T."/>
            <person name="Ramsay J.P."/>
            <person name="Ronson C.W."/>
        </authorList>
    </citation>
    <scope>NUCLEOTIDE SEQUENCE [LARGE SCALE GENOMIC DNA]</scope>
    <source>
        <strain evidence="1 2">NZP2014</strain>
    </source>
</reference>
<sequence>MTAKAIERLDGIGPLAERYRVFLLDQFGVLHDGQAPYPGAVEALSALKRAGKTVVLISNSGKRAKPNEDRLLKLGFAAGSWDHFVSSGEVAWRSFNDMAASGKLSPGTKCLLISRDGDRTAIEGLPFMLTEAGDDAELVLISASEGDRYDLDHYRRLLAPAAARKVPCFCTNPDRIMLTAVGPRFGAGEIADLYEDLGGGVTRIGKPYPAIFEAALALAGKPDRGSVVCVGDSVEHDIAGGNVAGIATALVLSGILAETPDLAAVFDEQQAWPDYITGSFSFR</sequence>
<gene>
    <name evidence="1" type="ORF">EB233_07675</name>
</gene>
<keyword evidence="1" id="KW-0378">Hydrolase</keyword>
<evidence type="ECO:0000313" key="2">
    <source>
        <dbReference type="Proteomes" id="UP000503339"/>
    </source>
</evidence>
<dbReference type="AlphaFoldDB" id="A0A6M7UCC6"/>
<dbReference type="RefSeq" id="WP_064992470.1">
    <property type="nucleotide sequence ID" value="NZ_CP033361.1"/>
</dbReference>
<dbReference type="GO" id="GO:0016791">
    <property type="term" value="F:phosphatase activity"/>
    <property type="evidence" value="ECO:0007669"/>
    <property type="project" value="TreeGrafter"/>
</dbReference>
<dbReference type="InterPro" id="IPR006357">
    <property type="entry name" value="HAD-SF_hydro_IIA"/>
</dbReference>
<name>A0A6M7UCC6_9HYPH</name>
<dbReference type="InterPro" id="IPR006356">
    <property type="entry name" value="HAD-SF_hydro_IIA_hyp3"/>
</dbReference>
<dbReference type="CDD" id="cd07525">
    <property type="entry name" value="HAD_like"/>
    <property type="match status" value="1"/>
</dbReference>
<dbReference type="PANTHER" id="PTHR19288">
    <property type="entry name" value="4-NITROPHENYLPHOSPHATASE-RELATED"/>
    <property type="match status" value="1"/>
</dbReference>
<dbReference type="EMBL" id="CP033361">
    <property type="protein sequence ID" value="QKC75439.1"/>
    <property type="molecule type" value="Genomic_DNA"/>
</dbReference>
<dbReference type="Pfam" id="PF13344">
    <property type="entry name" value="Hydrolase_6"/>
    <property type="match status" value="1"/>
</dbReference>
<organism evidence="1 2">
    <name type="scientific">Mesorhizobium erdmanii</name>
    <dbReference type="NCBI Taxonomy" id="1777866"/>
    <lineage>
        <taxon>Bacteria</taxon>
        <taxon>Pseudomonadati</taxon>
        <taxon>Pseudomonadota</taxon>
        <taxon>Alphaproteobacteria</taxon>
        <taxon>Hyphomicrobiales</taxon>
        <taxon>Phyllobacteriaceae</taxon>
        <taxon>Mesorhizobium</taxon>
    </lineage>
</organism>
<dbReference type="InterPro" id="IPR036412">
    <property type="entry name" value="HAD-like_sf"/>
</dbReference>
<keyword evidence="2" id="KW-1185">Reference proteome</keyword>
<dbReference type="Proteomes" id="UP000503339">
    <property type="component" value="Chromosome"/>
</dbReference>
<dbReference type="Pfam" id="PF13242">
    <property type="entry name" value="Hydrolase_like"/>
    <property type="match status" value="1"/>
</dbReference>
<dbReference type="GO" id="GO:0005737">
    <property type="term" value="C:cytoplasm"/>
    <property type="evidence" value="ECO:0007669"/>
    <property type="project" value="TreeGrafter"/>
</dbReference>
<dbReference type="SUPFAM" id="SSF56784">
    <property type="entry name" value="HAD-like"/>
    <property type="match status" value="1"/>
</dbReference>
<protein>
    <submittedName>
        <fullName evidence="1">TIGR01459 family HAD-type hydrolase</fullName>
    </submittedName>
</protein>
<dbReference type="NCBIfam" id="TIGR01459">
    <property type="entry name" value="HAD-SF-IIA-hyp4"/>
    <property type="match status" value="1"/>
</dbReference>
<dbReference type="Gene3D" id="3.40.50.1000">
    <property type="entry name" value="HAD superfamily/HAD-like"/>
    <property type="match status" value="2"/>
</dbReference>
<dbReference type="InterPro" id="IPR023214">
    <property type="entry name" value="HAD_sf"/>
</dbReference>
<dbReference type="PANTHER" id="PTHR19288:SF90">
    <property type="entry name" value="OS08G0542600 PROTEIN"/>
    <property type="match status" value="1"/>
</dbReference>